<sequence length="268" mass="28687">MTELWLLPLFAGCGLMLLAGPFGSLLVWQRMAFFGDALAHASLLGVGLGLFWQWTPAAGALLGTLVFALILWRAERIATLAADTWLAVLSHGSLALGLLVVYGLSSAQANVNTLLIGDLLSVRWSDAGLLLVLLIIGLGWLIMRWRSLMLTILSPDLAQAEGINVSALRGQFMVLLAAFVALAMQWVGVLLISALLLIPAAAARPVSREPEHMAILATIIGLCSVMLGIASSWFLDWPTGPAIVVVALLAFVALWLGSAMWQRLRTAR</sequence>
<evidence type="ECO:0000256" key="4">
    <source>
        <dbReference type="ARBA" id="ARBA00022448"/>
    </source>
</evidence>
<feature type="transmembrane region" description="Helical" evidence="14">
    <location>
        <begin position="84"/>
        <end position="104"/>
    </location>
</feature>
<evidence type="ECO:0000256" key="10">
    <source>
        <dbReference type="ARBA" id="ARBA00023065"/>
    </source>
</evidence>
<evidence type="ECO:0000256" key="2">
    <source>
        <dbReference type="ARBA" id="ARBA00004651"/>
    </source>
</evidence>
<keyword evidence="8" id="KW-0864">Zinc transport</keyword>
<evidence type="ECO:0000256" key="8">
    <source>
        <dbReference type="ARBA" id="ARBA00022906"/>
    </source>
</evidence>
<feature type="transmembrane region" description="Helical" evidence="14">
    <location>
        <begin position="186"/>
        <end position="203"/>
    </location>
</feature>
<dbReference type="Gene3D" id="1.10.3470.10">
    <property type="entry name" value="ABC transporter involved in vitamin B12 uptake, BtuC"/>
    <property type="match status" value="1"/>
</dbReference>
<evidence type="ECO:0000313" key="15">
    <source>
        <dbReference type="EMBL" id="MFC3852228.1"/>
    </source>
</evidence>
<keyword evidence="16" id="KW-1185">Reference proteome</keyword>
<feature type="transmembrane region" description="Helical" evidence="14">
    <location>
        <begin position="51"/>
        <end position="72"/>
    </location>
</feature>
<evidence type="ECO:0000256" key="11">
    <source>
        <dbReference type="ARBA" id="ARBA00023136"/>
    </source>
</evidence>
<keyword evidence="10" id="KW-0406">Ion transport</keyword>
<keyword evidence="11 14" id="KW-0472">Membrane</keyword>
<dbReference type="InterPro" id="IPR001626">
    <property type="entry name" value="ABC_TroCD"/>
</dbReference>
<evidence type="ECO:0000256" key="5">
    <source>
        <dbReference type="ARBA" id="ARBA00022475"/>
    </source>
</evidence>
<dbReference type="RefSeq" id="WP_380694146.1">
    <property type="nucleotide sequence ID" value="NZ_JBHRYR010000002.1"/>
</dbReference>
<evidence type="ECO:0000256" key="3">
    <source>
        <dbReference type="ARBA" id="ARBA00008034"/>
    </source>
</evidence>
<protein>
    <recommendedName>
        <fullName evidence="12">High-affinity zinc uptake system membrane protein ZnuB</fullName>
    </recommendedName>
</protein>
<keyword evidence="5" id="KW-1003">Cell membrane</keyword>
<dbReference type="InterPro" id="IPR037294">
    <property type="entry name" value="ABC_BtuC-like"/>
</dbReference>
<keyword evidence="6 13" id="KW-0812">Transmembrane</keyword>
<evidence type="ECO:0000256" key="6">
    <source>
        <dbReference type="ARBA" id="ARBA00022692"/>
    </source>
</evidence>
<dbReference type="SUPFAM" id="SSF81345">
    <property type="entry name" value="ABC transporter involved in vitamin B12 uptake, BtuC"/>
    <property type="match status" value="1"/>
</dbReference>
<keyword evidence="7" id="KW-0862">Zinc</keyword>
<dbReference type="Pfam" id="PF00950">
    <property type="entry name" value="ABC-3"/>
    <property type="match status" value="1"/>
</dbReference>
<evidence type="ECO:0000256" key="13">
    <source>
        <dbReference type="RuleBase" id="RU003943"/>
    </source>
</evidence>
<comment type="caution">
    <text evidence="15">The sequence shown here is derived from an EMBL/GenBank/DDBJ whole genome shotgun (WGS) entry which is preliminary data.</text>
</comment>
<name>A0ABV7ZUI8_9GAMM</name>
<evidence type="ECO:0000313" key="16">
    <source>
        <dbReference type="Proteomes" id="UP001595617"/>
    </source>
</evidence>
<evidence type="ECO:0000256" key="7">
    <source>
        <dbReference type="ARBA" id="ARBA00022833"/>
    </source>
</evidence>
<comment type="function">
    <text evidence="1">Involved in the high-affinity zinc uptake transport system.</text>
</comment>
<evidence type="ECO:0000256" key="9">
    <source>
        <dbReference type="ARBA" id="ARBA00022989"/>
    </source>
</evidence>
<evidence type="ECO:0000256" key="14">
    <source>
        <dbReference type="SAM" id="Phobius"/>
    </source>
</evidence>
<dbReference type="Proteomes" id="UP001595617">
    <property type="component" value="Unassembled WGS sequence"/>
</dbReference>
<keyword evidence="4 13" id="KW-0813">Transport</keyword>
<feature type="transmembrane region" description="Helical" evidence="14">
    <location>
        <begin position="124"/>
        <end position="143"/>
    </location>
</feature>
<proteinExistence type="inferred from homology"/>
<evidence type="ECO:0000256" key="1">
    <source>
        <dbReference type="ARBA" id="ARBA00002313"/>
    </source>
</evidence>
<keyword evidence="9 14" id="KW-1133">Transmembrane helix</keyword>
<reference evidence="16" key="1">
    <citation type="journal article" date="2019" name="Int. J. Syst. Evol. Microbiol.">
        <title>The Global Catalogue of Microorganisms (GCM) 10K type strain sequencing project: providing services to taxonomists for standard genome sequencing and annotation.</title>
        <authorList>
            <consortium name="The Broad Institute Genomics Platform"/>
            <consortium name="The Broad Institute Genome Sequencing Center for Infectious Disease"/>
            <person name="Wu L."/>
            <person name="Ma J."/>
        </authorList>
    </citation>
    <scope>NUCLEOTIDE SEQUENCE [LARGE SCALE GENOMIC DNA]</scope>
    <source>
        <strain evidence="16">IBRC 10765</strain>
    </source>
</reference>
<feature type="transmembrane region" description="Helical" evidence="14">
    <location>
        <begin position="215"/>
        <end position="235"/>
    </location>
</feature>
<accession>A0ABV7ZUI8</accession>
<comment type="subcellular location">
    <subcellularLocation>
        <location evidence="2 13">Cell membrane</location>
        <topology evidence="2 13">Multi-pass membrane protein</topology>
    </subcellularLocation>
</comment>
<dbReference type="PANTHER" id="PTHR30477">
    <property type="entry name" value="ABC-TRANSPORTER METAL-BINDING PROTEIN"/>
    <property type="match status" value="1"/>
</dbReference>
<gene>
    <name evidence="15" type="ORF">ACFOOG_05205</name>
</gene>
<organism evidence="15 16">
    <name type="scientific">Saccharospirillum mangrovi</name>
    <dbReference type="NCBI Taxonomy" id="2161747"/>
    <lineage>
        <taxon>Bacteria</taxon>
        <taxon>Pseudomonadati</taxon>
        <taxon>Pseudomonadota</taxon>
        <taxon>Gammaproteobacteria</taxon>
        <taxon>Oceanospirillales</taxon>
        <taxon>Saccharospirillaceae</taxon>
        <taxon>Saccharospirillum</taxon>
    </lineage>
</organism>
<evidence type="ECO:0000256" key="12">
    <source>
        <dbReference type="ARBA" id="ARBA00040080"/>
    </source>
</evidence>
<dbReference type="PANTHER" id="PTHR30477:SF23">
    <property type="entry name" value="HIGH-AFFINITY ZINC UPTAKE SYSTEM MEMBRANE PROTEIN ZNUB"/>
    <property type="match status" value="1"/>
</dbReference>
<dbReference type="EMBL" id="JBHRYR010000002">
    <property type="protein sequence ID" value="MFC3852228.1"/>
    <property type="molecule type" value="Genomic_DNA"/>
</dbReference>
<feature type="transmembrane region" description="Helical" evidence="14">
    <location>
        <begin position="241"/>
        <end position="261"/>
    </location>
</feature>
<comment type="similarity">
    <text evidence="3 13">Belongs to the ABC-3 integral membrane protein family.</text>
</comment>